<evidence type="ECO:0000313" key="2">
    <source>
        <dbReference type="Proteomes" id="UP000002210"/>
    </source>
</evidence>
<gene>
    <name evidence="1" type="ordered locus">BCA_A0190</name>
</gene>
<name>A0A125YA71_BACC3</name>
<dbReference type="Proteomes" id="UP000002210">
    <property type="component" value="Plasmid p03BB102_179"/>
</dbReference>
<sequence length="60" mass="6810">MTVYFSSLLICKVGTSLPQLLHVNAKLKNSKKDTVIVFDLLLSNGMIIKEEIDYVYIYSV</sequence>
<reference evidence="1 2" key="1">
    <citation type="submission" date="2009-02" db="EMBL/GenBank/DDBJ databases">
        <title>Genome sequence of Bacillus cereus 03BB102.</title>
        <authorList>
            <person name="Dodson R.J."/>
            <person name="Jackson P."/>
            <person name="Munk A.C."/>
            <person name="Brettin T."/>
            <person name="Bruce D."/>
            <person name="Detter C."/>
            <person name="Tapia R."/>
            <person name="Han C."/>
            <person name="Sutton G."/>
            <person name="Sims D."/>
        </authorList>
    </citation>
    <scope>NUCLEOTIDE SEQUENCE [LARGE SCALE GENOMIC DNA]</scope>
    <source>
        <strain evidence="1 2">03BB102</strain>
        <plasmid evidence="2">Plasmid p03BB102_179</plasmid>
    </source>
</reference>
<dbReference type="KEGG" id="bcx:BCA_A0190"/>
<organism evidence="1 2">
    <name type="scientific">Bacillus cereus (strain 03BB102)</name>
    <dbReference type="NCBI Taxonomy" id="572264"/>
    <lineage>
        <taxon>Bacteria</taxon>
        <taxon>Bacillati</taxon>
        <taxon>Bacillota</taxon>
        <taxon>Bacilli</taxon>
        <taxon>Bacillales</taxon>
        <taxon>Bacillaceae</taxon>
        <taxon>Bacillus</taxon>
        <taxon>Bacillus cereus group</taxon>
    </lineage>
</organism>
<dbReference type="AlphaFoldDB" id="A0A125YA71"/>
<evidence type="ECO:0000313" key="1">
    <source>
        <dbReference type="EMBL" id="ACO25812.1"/>
    </source>
</evidence>
<protein>
    <submittedName>
        <fullName evidence="1">Uncharacterized protein</fullName>
    </submittedName>
</protein>
<geneLocation type="plasmid" evidence="1 2">
    <name>p03BB102_179</name>
</geneLocation>
<proteinExistence type="predicted"/>
<accession>A0A125YA71</accession>
<dbReference type="EMBL" id="CP001406">
    <property type="protein sequence ID" value="ACO25812.1"/>
    <property type="molecule type" value="Genomic_DNA"/>
</dbReference>
<keyword evidence="1" id="KW-0614">Plasmid</keyword>